<dbReference type="HOGENOM" id="CLU_1558211_0_0_1"/>
<name>M4B2Y9_HYAAE</name>
<sequence length="172" mass="20159">MLLATRLTEVQHINTTSAITVQQLANTLTLYHLRPPTHTSLIINASTHATYKANRQHRIKTHHKNRRQNDKYRYEPFASTTSLVLTVVTSPVPFLASHYIKRKSTEYRCTNERHMITLRNDHQLLHHRYRILVTKTHCRQTRTPQPHPNMAQATKLHHLLLHLVIHGAPHHR</sequence>
<dbReference type="AlphaFoldDB" id="M4B2Y9"/>
<dbReference type="EnsemblProtists" id="HpaT800637">
    <property type="protein sequence ID" value="HpaP800637"/>
    <property type="gene ID" value="HpaG800637"/>
</dbReference>
<dbReference type="EMBL" id="JH598094">
    <property type="status" value="NOT_ANNOTATED_CDS"/>
    <property type="molecule type" value="Genomic_DNA"/>
</dbReference>
<evidence type="ECO:0000313" key="1">
    <source>
        <dbReference type="EnsemblProtists" id="HpaP800637"/>
    </source>
</evidence>
<proteinExistence type="predicted"/>
<protein>
    <submittedName>
        <fullName evidence="1">Uncharacterized protein</fullName>
    </submittedName>
</protein>
<reference evidence="2" key="1">
    <citation type="journal article" date="2010" name="Science">
        <title>Signatures of adaptation to obligate biotrophy in the Hyaloperonospora arabidopsidis genome.</title>
        <authorList>
            <person name="Baxter L."/>
            <person name="Tripathy S."/>
            <person name="Ishaque N."/>
            <person name="Boot N."/>
            <person name="Cabral A."/>
            <person name="Kemen E."/>
            <person name="Thines M."/>
            <person name="Ah-Fong A."/>
            <person name="Anderson R."/>
            <person name="Badejoko W."/>
            <person name="Bittner-Eddy P."/>
            <person name="Boore J.L."/>
            <person name="Chibucos M.C."/>
            <person name="Coates M."/>
            <person name="Dehal P."/>
            <person name="Delehaunty K."/>
            <person name="Dong S."/>
            <person name="Downton P."/>
            <person name="Dumas B."/>
            <person name="Fabro G."/>
            <person name="Fronick C."/>
            <person name="Fuerstenberg S.I."/>
            <person name="Fulton L."/>
            <person name="Gaulin E."/>
            <person name="Govers F."/>
            <person name="Hughes L."/>
            <person name="Humphray S."/>
            <person name="Jiang R.H."/>
            <person name="Judelson H."/>
            <person name="Kamoun S."/>
            <person name="Kyung K."/>
            <person name="Meijer H."/>
            <person name="Minx P."/>
            <person name="Morris P."/>
            <person name="Nelson J."/>
            <person name="Phuntumart V."/>
            <person name="Qutob D."/>
            <person name="Rehmany A."/>
            <person name="Rougon-Cardoso A."/>
            <person name="Ryden P."/>
            <person name="Torto-Alalibo T."/>
            <person name="Studholme D."/>
            <person name="Wang Y."/>
            <person name="Win J."/>
            <person name="Wood J."/>
            <person name="Clifton S.W."/>
            <person name="Rogers J."/>
            <person name="Van den Ackerveken G."/>
            <person name="Jones J.D."/>
            <person name="McDowell J.M."/>
            <person name="Beynon J."/>
            <person name="Tyler B.M."/>
        </authorList>
    </citation>
    <scope>NUCLEOTIDE SEQUENCE [LARGE SCALE GENOMIC DNA]</scope>
    <source>
        <strain evidence="2">Emoy2</strain>
    </source>
</reference>
<organism evidence="1 2">
    <name type="scientific">Hyaloperonospora arabidopsidis (strain Emoy2)</name>
    <name type="common">Downy mildew agent</name>
    <name type="synonym">Peronospora arabidopsidis</name>
    <dbReference type="NCBI Taxonomy" id="559515"/>
    <lineage>
        <taxon>Eukaryota</taxon>
        <taxon>Sar</taxon>
        <taxon>Stramenopiles</taxon>
        <taxon>Oomycota</taxon>
        <taxon>Peronosporomycetes</taxon>
        <taxon>Peronosporales</taxon>
        <taxon>Peronosporaceae</taxon>
        <taxon>Hyaloperonospora</taxon>
    </lineage>
</organism>
<accession>M4B2Y9</accession>
<dbReference type="VEuPathDB" id="FungiDB:HpaG800637"/>
<dbReference type="Proteomes" id="UP000011713">
    <property type="component" value="Unassembled WGS sequence"/>
</dbReference>
<evidence type="ECO:0000313" key="2">
    <source>
        <dbReference type="Proteomes" id="UP000011713"/>
    </source>
</evidence>
<dbReference type="InParanoid" id="M4B2Y9"/>
<reference evidence="1" key="2">
    <citation type="submission" date="2015-06" db="UniProtKB">
        <authorList>
            <consortium name="EnsemblProtists"/>
        </authorList>
    </citation>
    <scope>IDENTIFICATION</scope>
    <source>
        <strain evidence="1">Emoy2</strain>
    </source>
</reference>
<keyword evidence="2" id="KW-1185">Reference proteome</keyword>